<accession>A0A0A8ZBP9</accession>
<feature type="compositionally biased region" description="Gly residues" evidence="1">
    <location>
        <begin position="23"/>
        <end position="35"/>
    </location>
</feature>
<feature type="region of interest" description="Disordered" evidence="1">
    <location>
        <begin position="23"/>
        <end position="51"/>
    </location>
</feature>
<dbReference type="AlphaFoldDB" id="A0A0A8ZBP9"/>
<name>A0A0A8ZBP9_ARUDO</name>
<reference evidence="2" key="1">
    <citation type="submission" date="2014-09" db="EMBL/GenBank/DDBJ databases">
        <authorList>
            <person name="Magalhaes I.L.F."/>
            <person name="Oliveira U."/>
            <person name="Santos F.R."/>
            <person name="Vidigal T.H.D.A."/>
            <person name="Brescovit A.D."/>
            <person name="Santos A.J."/>
        </authorList>
    </citation>
    <scope>NUCLEOTIDE SEQUENCE</scope>
    <source>
        <tissue evidence="2">Shoot tissue taken approximately 20 cm above the soil surface</tissue>
    </source>
</reference>
<feature type="compositionally biased region" description="Low complexity" evidence="1">
    <location>
        <begin position="36"/>
        <end position="45"/>
    </location>
</feature>
<reference evidence="2" key="2">
    <citation type="journal article" date="2015" name="Data Brief">
        <title>Shoot transcriptome of the giant reed, Arundo donax.</title>
        <authorList>
            <person name="Barrero R.A."/>
            <person name="Guerrero F.D."/>
            <person name="Moolhuijzen P."/>
            <person name="Goolsby J.A."/>
            <person name="Tidwell J."/>
            <person name="Bellgard S.E."/>
            <person name="Bellgard M.I."/>
        </authorList>
    </citation>
    <scope>NUCLEOTIDE SEQUENCE</scope>
    <source>
        <tissue evidence="2">Shoot tissue taken approximately 20 cm above the soil surface</tissue>
    </source>
</reference>
<protein>
    <submittedName>
        <fullName evidence="2">Uncharacterized protein</fullName>
    </submittedName>
</protein>
<proteinExistence type="predicted"/>
<evidence type="ECO:0000313" key="2">
    <source>
        <dbReference type="EMBL" id="JAD36241.1"/>
    </source>
</evidence>
<sequence>MRGCCRELKACSRKQRCSQQLGQLGGTAEGSGGAGEASYASARAESLGDWP</sequence>
<evidence type="ECO:0000256" key="1">
    <source>
        <dbReference type="SAM" id="MobiDB-lite"/>
    </source>
</evidence>
<organism evidence="2">
    <name type="scientific">Arundo donax</name>
    <name type="common">Giant reed</name>
    <name type="synonym">Donax arundinaceus</name>
    <dbReference type="NCBI Taxonomy" id="35708"/>
    <lineage>
        <taxon>Eukaryota</taxon>
        <taxon>Viridiplantae</taxon>
        <taxon>Streptophyta</taxon>
        <taxon>Embryophyta</taxon>
        <taxon>Tracheophyta</taxon>
        <taxon>Spermatophyta</taxon>
        <taxon>Magnoliopsida</taxon>
        <taxon>Liliopsida</taxon>
        <taxon>Poales</taxon>
        <taxon>Poaceae</taxon>
        <taxon>PACMAD clade</taxon>
        <taxon>Arundinoideae</taxon>
        <taxon>Arundineae</taxon>
        <taxon>Arundo</taxon>
    </lineage>
</organism>
<dbReference type="EMBL" id="GBRH01261654">
    <property type="protein sequence ID" value="JAD36241.1"/>
    <property type="molecule type" value="Transcribed_RNA"/>
</dbReference>